<dbReference type="Gene3D" id="3.30.930.10">
    <property type="entry name" value="Bira Bifunctional Protein, Domain 2"/>
    <property type="match status" value="1"/>
</dbReference>
<dbReference type="InterPro" id="IPR004516">
    <property type="entry name" value="HisRS/HisZ"/>
</dbReference>
<feature type="binding site" evidence="12">
    <location>
        <position position="131"/>
    </location>
    <ligand>
        <name>L-histidine</name>
        <dbReference type="ChEBI" id="CHEBI:57595"/>
    </ligand>
</feature>
<comment type="catalytic activity">
    <reaction evidence="10 11">
        <text>tRNA(His) + L-histidine + ATP = L-histidyl-tRNA(His) + AMP + diphosphate + H(+)</text>
        <dbReference type="Rhea" id="RHEA:17313"/>
        <dbReference type="Rhea" id="RHEA-COMP:9665"/>
        <dbReference type="Rhea" id="RHEA-COMP:9689"/>
        <dbReference type="ChEBI" id="CHEBI:15378"/>
        <dbReference type="ChEBI" id="CHEBI:30616"/>
        <dbReference type="ChEBI" id="CHEBI:33019"/>
        <dbReference type="ChEBI" id="CHEBI:57595"/>
        <dbReference type="ChEBI" id="CHEBI:78442"/>
        <dbReference type="ChEBI" id="CHEBI:78527"/>
        <dbReference type="ChEBI" id="CHEBI:456215"/>
        <dbReference type="EC" id="6.1.1.21"/>
    </reaction>
</comment>
<sequence>MAKNIQAIRGMNDYLPEETALWQRIEGILKQVLSGYGYSEIRLPIVEQTPLFKRAIGEVTDVVEKEMYTFDDRNGESLTLRPEGTAGCVRAGIEHGLLYNQEQRLWYVGPMFRYERPQKGRYRQFHQLGAEVFGLQGPDIDAELILLSARWWKALGIAEHVKLELNSIGSLEARANYRDALVAFLEQHQEKLDEDCKRRMYSNPLRVLDSKNPEVQALLNDAPRLSEYLDEDSKAHFEGLCELLAQAGIPYTINERLVRGLDYYNRTVFEWVTTSLGAQGTVCAGGRYDGLVEQLGGRATPAVGFAMGLERLVLLVQAVNPEFKAAATIDVYVISSGAGTQSAAMQLAERVRDAAPQLKLMTNYGGGNFKKQITRADKWGARVALILGENEVAAQQVVVKDLRSGEQETLAQSEVAVRLALMLG</sequence>
<evidence type="ECO:0000256" key="7">
    <source>
        <dbReference type="ARBA" id="ARBA00022840"/>
    </source>
</evidence>
<dbReference type="InterPro" id="IPR045864">
    <property type="entry name" value="aa-tRNA-synth_II/BPL/LPL"/>
</dbReference>
<dbReference type="CDD" id="cd00859">
    <property type="entry name" value="HisRS_anticodon"/>
    <property type="match status" value="1"/>
</dbReference>
<dbReference type="Proteomes" id="UP000381260">
    <property type="component" value="Chromosome"/>
</dbReference>
<keyword evidence="6 11" id="KW-0547">Nucleotide-binding</keyword>
<dbReference type="InterPro" id="IPR004154">
    <property type="entry name" value="Anticodon-bd"/>
</dbReference>
<dbReference type="FunFam" id="3.30.930.10:FF:000005">
    <property type="entry name" value="Histidine--tRNA ligase"/>
    <property type="match status" value="1"/>
</dbReference>
<dbReference type="PROSITE" id="PS50862">
    <property type="entry name" value="AA_TRNA_LIGASE_II"/>
    <property type="match status" value="1"/>
</dbReference>
<evidence type="ECO:0000256" key="3">
    <source>
        <dbReference type="ARBA" id="ARBA00011738"/>
    </source>
</evidence>
<keyword evidence="9 11" id="KW-0030">Aminoacyl-tRNA synthetase</keyword>
<dbReference type="Pfam" id="PF03129">
    <property type="entry name" value="HGTP_anticodon"/>
    <property type="match status" value="1"/>
</dbReference>
<evidence type="ECO:0000313" key="15">
    <source>
        <dbReference type="Proteomes" id="UP000381260"/>
    </source>
</evidence>
<evidence type="ECO:0000256" key="11">
    <source>
        <dbReference type="HAMAP-Rule" id="MF_00127"/>
    </source>
</evidence>
<dbReference type="SUPFAM" id="SSF55681">
    <property type="entry name" value="Class II aaRS and biotin synthetases"/>
    <property type="match status" value="1"/>
</dbReference>
<dbReference type="NCBIfam" id="TIGR00442">
    <property type="entry name" value="hisS"/>
    <property type="match status" value="1"/>
</dbReference>
<evidence type="ECO:0000256" key="4">
    <source>
        <dbReference type="ARBA" id="ARBA00022490"/>
    </source>
</evidence>
<evidence type="ECO:0000256" key="5">
    <source>
        <dbReference type="ARBA" id="ARBA00022598"/>
    </source>
</evidence>
<reference evidence="14 15" key="1">
    <citation type="submission" date="2019-11" db="EMBL/GenBank/DDBJ databases">
        <title>The Phosphoenolpyruvate Phosphotransferase System Regulates Serratia proteamaculans 336X Biofilm Formation and Wheat Roots colonization.</title>
        <authorList>
            <person name="Liu F."/>
        </authorList>
    </citation>
    <scope>NUCLEOTIDE SEQUENCE [LARGE SCALE GENOMIC DNA]</scope>
    <source>
        <strain evidence="14 15">336X</strain>
    </source>
</reference>
<dbReference type="Pfam" id="PF13393">
    <property type="entry name" value="tRNA-synt_His"/>
    <property type="match status" value="1"/>
</dbReference>
<dbReference type="GO" id="GO:0005737">
    <property type="term" value="C:cytoplasm"/>
    <property type="evidence" value="ECO:0007669"/>
    <property type="project" value="UniProtKB-SubCell"/>
</dbReference>
<dbReference type="SUPFAM" id="SSF52954">
    <property type="entry name" value="Class II aaRS ABD-related"/>
    <property type="match status" value="1"/>
</dbReference>
<dbReference type="EMBL" id="CP045913">
    <property type="protein sequence ID" value="QGH62473.1"/>
    <property type="molecule type" value="Genomic_DNA"/>
</dbReference>
<keyword evidence="4 11" id="KW-0963">Cytoplasm</keyword>
<dbReference type="HAMAP" id="MF_00127">
    <property type="entry name" value="His_tRNA_synth"/>
    <property type="match status" value="1"/>
</dbReference>
<evidence type="ECO:0000256" key="6">
    <source>
        <dbReference type="ARBA" id="ARBA00022741"/>
    </source>
</evidence>
<dbReference type="Gene3D" id="3.40.50.800">
    <property type="entry name" value="Anticodon-binding domain"/>
    <property type="match status" value="1"/>
</dbReference>
<protein>
    <recommendedName>
        <fullName evidence="11">Histidine--tRNA ligase</fullName>
        <ecNumber evidence="11">6.1.1.21</ecNumber>
    </recommendedName>
    <alternativeName>
        <fullName evidence="11">Histidyl-tRNA synthetase</fullName>
        <shortName evidence="11">HisRS</shortName>
    </alternativeName>
</protein>
<accession>A0A5Q2VGD8</accession>
<gene>
    <name evidence="11 14" type="primary">hisS</name>
    <name evidence="14" type="ORF">GHV41_17295</name>
</gene>
<evidence type="ECO:0000256" key="2">
    <source>
        <dbReference type="ARBA" id="ARBA00008226"/>
    </source>
</evidence>
<dbReference type="PANTHER" id="PTHR43707">
    <property type="entry name" value="HISTIDYL-TRNA SYNTHETASE"/>
    <property type="match status" value="1"/>
</dbReference>
<dbReference type="GO" id="GO:0005524">
    <property type="term" value="F:ATP binding"/>
    <property type="evidence" value="ECO:0007669"/>
    <property type="project" value="UniProtKB-UniRule"/>
</dbReference>
<evidence type="ECO:0000256" key="1">
    <source>
        <dbReference type="ARBA" id="ARBA00004496"/>
    </source>
</evidence>
<dbReference type="FunFam" id="3.40.50.800:FF:000007">
    <property type="entry name" value="Histidine--tRNA ligase"/>
    <property type="match status" value="1"/>
</dbReference>
<dbReference type="PIRSF" id="PIRSF001549">
    <property type="entry name" value="His-tRNA_synth"/>
    <property type="match status" value="1"/>
</dbReference>
<name>A0A5Q2VGD8_SERPR</name>
<dbReference type="CDD" id="cd00773">
    <property type="entry name" value="HisRS-like_core"/>
    <property type="match status" value="1"/>
</dbReference>
<dbReference type="PANTHER" id="PTHR43707:SF1">
    <property type="entry name" value="HISTIDINE--TRNA LIGASE, MITOCHONDRIAL-RELATED"/>
    <property type="match status" value="1"/>
</dbReference>
<evidence type="ECO:0000259" key="13">
    <source>
        <dbReference type="PROSITE" id="PS50862"/>
    </source>
</evidence>
<dbReference type="GO" id="GO:0006427">
    <property type="term" value="P:histidyl-tRNA aminoacylation"/>
    <property type="evidence" value="ECO:0007669"/>
    <property type="project" value="UniProtKB-UniRule"/>
</dbReference>
<feature type="binding site" evidence="12">
    <location>
        <position position="113"/>
    </location>
    <ligand>
        <name>L-histidine</name>
        <dbReference type="ChEBI" id="CHEBI:57595"/>
    </ligand>
</feature>
<organism evidence="14 15">
    <name type="scientific">Serratia proteamaculans</name>
    <dbReference type="NCBI Taxonomy" id="28151"/>
    <lineage>
        <taxon>Bacteria</taxon>
        <taxon>Pseudomonadati</taxon>
        <taxon>Pseudomonadota</taxon>
        <taxon>Gammaproteobacteria</taxon>
        <taxon>Enterobacterales</taxon>
        <taxon>Yersiniaceae</taxon>
        <taxon>Serratia</taxon>
    </lineage>
</organism>
<feature type="binding site" evidence="12">
    <location>
        <begin position="83"/>
        <end position="85"/>
    </location>
    <ligand>
        <name>L-histidine</name>
        <dbReference type="ChEBI" id="CHEBI:57595"/>
    </ligand>
</feature>
<dbReference type="InterPro" id="IPR033656">
    <property type="entry name" value="HisRS_anticodon"/>
</dbReference>
<keyword evidence="7 11" id="KW-0067">ATP-binding</keyword>
<dbReference type="EC" id="6.1.1.21" evidence="11"/>
<feature type="binding site" evidence="12">
    <location>
        <position position="259"/>
    </location>
    <ligand>
        <name>L-histidine</name>
        <dbReference type="ChEBI" id="CHEBI:57595"/>
    </ligand>
</feature>
<keyword evidence="8 11" id="KW-0648">Protein biosynthesis</keyword>
<dbReference type="InterPro" id="IPR041715">
    <property type="entry name" value="HisRS-like_core"/>
</dbReference>
<feature type="binding site" evidence="12">
    <location>
        <begin position="263"/>
        <end position="264"/>
    </location>
    <ligand>
        <name>L-histidine</name>
        <dbReference type="ChEBI" id="CHEBI:57595"/>
    </ligand>
</feature>
<keyword evidence="5 11" id="KW-0436">Ligase</keyword>
<comment type="subcellular location">
    <subcellularLocation>
        <location evidence="1 11">Cytoplasm</location>
    </subcellularLocation>
</comment>
<evidence type="ECO:0000256" key="9">
    <source>
        <dbReference type="ARBA" id="ARBA00023146"/>
    </source>
</evidence>
<dbReference type="InterPro" id="IPR006195">
    <property type="entry name" value="aa-tRNA-synth_II"/>
</dbReference>
<evidence type="ECO:0000313" key="14">
    <source>
        <dbReference type="EMBL" id="QGH62473.1"/>
    </source>
</evidence>
<evidence type="ECO:0000256" key="10">
    <source>
        <dbReference type="ARBA" id="ARBA00047639"/>
    </source>
</evidence>
<dbReference type="AlphaFoldDB" id="A0A5Q2VGD8"/>
<dbReference type="RefSeq" id="WP_153859385.1">
    <property type="nucleotide sequence ID" value="NZ_CP045913.1"/>
</dbReference>
<proteinExistence type="inferred from homology"/>
<feature type="binding site" evidence="12">
    <location>
        <position position="127"/>
    </location>
    <ligand>
        <name>L-histidine</name>
        <dbReference type="ChEBI" id="CHEBI:57595"/>
    </ligand>
</feature>
<comment type="subunit">
    <text evidence="3 11">Homodimer.</text>
</comment>
<dbReference type="InterPro" id="IPR015807">
    <property type="entry name" value="His-tRNA-ligase"/>
</dbReference>
<evidence type="ECO:0000256" key="12">
    <source>
        <dbReference type="PIRSR" id="PIRSR001549-1"/>
    </source>
</evidence>
<evidence type="ECO:0000256" key="8">
    <source>
        <dbReference type="ARBA" id="ARBA00022917"/>
    </source>
</evidence>
<feature type="domain" description="Aminoacyl-transfer RNA synthetases class-II family profile" evidence="13">
    <location>
        <begin position="1"/>
        <end position="316"/>
    </location>
</feature>
<dbReference type="GO" id="GO:0004821">
    <property type="term" value="F:histidine-tRNA ligase activity"/>
    <property type="evidence" value="ECO:0007669"/>
    <property type="project" value="UniProtKB-UniRule"/>
</dbReference>
<dbReference type="InterPro" id="IPR036621">
    <property type="entry name" value="Anticodon-bd_dom_sf"/>
</dbReference>
<comment type="similarity">
    <text evidence="2 11">Belongs to the class-II aminoacyl-tRNA synthetase family.</text>
</comment>